<dbReference type="PROSITE" id="PS01124">
    <property type="entry name" value="HTH_ARAC_FAMILY_2"/>
    <property type="match status" value="1"/>
</dbReference>
<evidence type="ECO:0000313" key="6">
    <source>
        <dbReference type="Proteomes" id="UP000057389"/>
    </source>
</evidence>
<evidence type="ECO:0000259" key="4">
    <source>
        <dbReference type="PROSITE" id="PS01124"/>
    </source>
</evidence>
<dbReference type="PRINTS" id="PR00032">
    <property type="entry name" value="HTHARAC"/>
</dbReference>
<keyword evidence="1" id="KW-0805">Transcription regulation</keyword>
<sequence length="313" mass="35729">MSKIDIKRSYMDSSKIAVTVLVTEHAMRSAIAGIEDILSIANHVNSHPLFDVTVTLPEQINIADTPDLVFIPPSNLGSLKRYDEKILKVLKHWYSQGSTLAANCASVFWLAHAKLLNQRAVTTHWKLCDQLAIDFPEVLEVKQHEMVVDEGRIITGSGLFAFQDLTLHVIARHGGYELAKEVADICLLDFTGRLQAHYERFMPDYTHGNNVVLKAQKYCEHTPLNEQSNHAMAELCYVSERTLTRLFKKVLGLTPQQYRLRYKMDIAKREMNINKLTIEQVAFMTGYNDISNFTRVFKKVVGISPNQYRSRFL</sequence>
<dbReference type="PANTHER" id="PTHR43280">
    <property type="entry name" value="ARAC-FAMILY TRANSCRIPTIONAL REGULATOR"/>
    <property type="match status" value="1"/>
</dbReference>
<dbReference type="Pfam" id="PF12833">
    <property type="entry name" value="HTH_18"/>
    <property type="match status" value="1"/>
</dbReference>
<keyword evidence="2" id="KW-0238">DNA-binding</keyword>
<dbReference type="InterPro" id="IPR018062">
    <property type="entry name" value="HTH_AraC-typ_CS"/>
</dbReference>
<dbReference type="InterPro" id="IPR009057">
    <property type="entry name" value="Homeodomain-like_sf"/>
</dbReference>
<dbReference type="GO" id="GO:0043565">
    <property type="term" value="F:sequence-specific DNA binding"/>
    <property type="evidence" value="ECO:0007669"/>
    <property type="project" value="InterPro"/>
</dbReference>
<dbReference type="InterPro" id="IPR002818">
    <property type="entry name" value="DJ-1/PfpI"/>
</dbReference>
<dbReference type="OrthoDB" id="9803764at2"/>
<evidence type="ECO:0000313" key="5">
    <source>
        <dbReference type="EMBL" id="KWT99002.1"/>
    </source>
</evidence>
<accession>A0A109D501</accession>
<dbReference type="Gene3D" id="1.10.10.60">
    <property type="entry name" value="Homeodomain-like"/>
    <property type="match status" value="2"/>
</dbReference>
<proteinExistence type="predicted"/>
<dbReference type="SMART" id="SM00342">
    <property type="entry name" value="HTH_ARAC"/>
    <property type="match status" value="1"/>
</dbReference>
<dbReference type="PANTHER" id="PTHR43280:SF2">
    <property type="entry name" value="HTH-TYPE TRANSCRIPTIONAL REGULATOR EXSA"/>
    <property type="match status" value="1"/>
</dbReference>
<dbReference type="Gene3D" id="3.40.50.880">
    <property type="match status" value="1"/>
</dbReference>
<dbReference type="Pfam" id="PF01965">
    <property type="entry name" value="DJ-1_PfpI"/>
    <property type="match status" value="1"/>
</dbReference>
<name>A0A109D501_9VIBR</name>
<keyword evidence="3" id="KW-0804">Transcription</keyword>
<dbReference type="SUPFAM" id="SSF46689">
    <property type="entry name" value="Homeodomain-like"/>
    <property type="match status" value="2"/>
</dbReference>
<evidence type="ECO:0000256" key="3">
    <source>
        <dbReference type="ARBA" id="ARBA00023163"/>
    </source>
</evidence>
<protein>
    <submittedName>
        <fullName evidence="5">Transcriptional regulator</fullName>
    </submittedName>
</protein>
<dbReference type="PROSITE" id="PS00041">
    <property type="entry name" value="HTH_ARAC_FAMILY_1"/>
    <property type="match status" value="1"/>
</dbReference>
<organism evidence="5 6">
    <name type="scientific">Vibrio toranzoniae</name>
    <dbReference type="NCBI Taxonomy" id="1194427"/>
    <lineage>
        <taxon>Bacteria</taxon>
        <taxon>Pseudomonadati</taxon>
        <taxon>Pseudomonadota</taxon>
        <taxon>Gammaproteobacteria</taxon>
        <taxon>Vibrionales</taxon>
        <taxon>Vibrionaceae</taxon>
        <taxon>Vibrio</taxon>
    </lineage>
</organism>
<evidence type="ECO:0000256" key="1">
    <source>
        <dbReference type="ARBA" id="ARBA00023015"/>
    </source>
</evidence>
<dbReference type="Proteomes" id="UP000057389">
    <property type="component" value="Unassembled WGS sequence"/>
</dbReference>
<evidence type="ECO:0000256" key="2">
    <source>
        <dbReference type="ARBA" id="ARBA00023125"/>
    </source>
</evidence>
<dbReference type="GO" id="GO:0003700">
    <property type="term" value="F:DNA-binding transcription factor activity"/>
    <property type="evidence" value="ECO:0007669"/>
    <property type="project" value="InterPro"/>
</dbReference>
<dbReference type="InterPro" id="IPR018060">
    <property type="entry name" value="HTH_AraC"/>
</dbReference>
<dbReference type="InterPro" id="IPR020449">
    <property type="entry name" value="Tscrpt_reg_AraC-type_HTH"/>
</dbReference>
<gene>
    <name evidence="5" type="ORF">APQ14_19320</name>
</gene>
<comment type="caution">
    <text evidence="5">The sequence shown here is derived from an EMBL/GenBank/DDBJ whole genome shotgun (WGS) entry which is preliminary data.</text>
</comment>
<dbReference type="SUPFAM" id="SSF52317">
    <property type="entry name" value="Class I glutamine amidotransferase-like"/>
    <property type="match status" value="1"/>
</dbReference>
<reference evidence="5 6" key="1">
    <citation type="submission" date="2015-11" db="EMBL/GenBank/DDBJ databases">
        <title>Draft WGS of Vibrio toranzoniae.</title>
        <authorList>
            <person name="Lasa A."/>
            <person name="Romalde J.L."/>
        </authorList>
    </citation>
    <scope>NUCLEOTIDE SEQUENCE [LARGE SCALE GENOMIC DNA]</scope>
    <source>
        <strain evidence="5 6">Vb 10.8</strain>
    </source>
</reference>
<dbReference type="AlphaFoldDB" id="A0A109D501"/>
<keyword evidence="6" id="KW-1185">Reference proteome</keyword>
<feature type="domain" description="HTH araC/xylS-type" evidence="4">
    <location>
        <begin position="213"/>
        <end position="311"/>
    </location>
</feature>
<dbReference type="EMBL" id="LMXU01000043">
    <property type="protein sequence ID" value="KWT99002.1"/>
    <property type="molecule type" value="Genomic_DNA"/>
</dbReference>
<dbReference type="InterPro" id="IPR029062">
    <property type="entry name" value="Class_I_gatase-like"/>
</dbReference>